<dbReference type="AlphaFoldDB" id="D8LRA8"/>
<proteinExistence type="inferred from homology"/>
<evidence type="ECO:0000259" key="6">
    <source>
        <dbReference type="Pfam" id="PF21238"/>
    </source>
</evidence>
<dbReference type="InterPro" id="IPR020103">
    <property type="entry name" value="PsdUridine_synth_cat_dom_sf"/>
</dbReference>
<dbReference type="GO" id="GO:0031119">
    <property type="term" value="P:tRNA pseudouridine synthesis"/>
    <property type="evidence" value="ECO:0007669"/>
    <property type="project" value="TreeGrafter"/>
</dbReference>
<dbReference type="Gene3D" id="3.30.70.2510">
    <property type="match status" value="1"/>
</dbReference>
<dbReference type="SUPFAM" id="SSF55120">
    <property type="entry name" value="Pseudouridine synthase"/>
    <property type="match status" value="1"/>
</dbReference>
<keyword evidence="8" id="KW-1185">Reference proteome</keyword>
<evidence type="ECO:0000313" key="7">
    <source>
        <dbReference type="EMBL" id="CBN75013.1"/>
    </source>
</evidence>
<feature type="region of interest" description="Disordered" evidence="5">
    <location>
        <begin position="308"/>
        <end position="329"/>
    </location>
</feature>
<dbReference type="STRING" id="2880.D8LRA8"/>
<dbReference type="GO" id="GO:0003723">
    <property type="term" value="F:RNA binding"/>
    <property type="evidence" value="ECO:0007669"/>
    <property type="project" value="InterPro"/>
</dbReference>
<comment type="similarity">
    <text evidence="1">Belongs to the pseudouridine synthase Pus10 family.</text>
</comment>
<evidence type="ECO:0000256" key="5">
    <source>
        <dbReference type="SAM" id="MobiDB-lite"/>
    </source>
</evidence>
<dbReference type="EMBL" id="FN648863">
    <property type="protein sequence ID" value="CBN75013.1"/>
    <property type="molecule type" value="Genomic_DNA"/>
</dbReference>
<evidence type="ECO:0000256" key="3">
    <source>
        <dbReference type="ARBA" id="ARBA00022694"/>
    </source>
</evidence>
<feature type="domain" description="Pus10-like C-terminal" evidence="6">
    <location>
        <begin position="347"/>
        <end position="582"/>
    </location>
</feature>
<dbReference type="EMBL" id="FN649741">
    <property type="protein sequence ID" value="CBN75013.1"/>
    <property type="molecule type" value="Genomic_DNA"/>
</dbReference>
<dbReference type="PANTHER" id="PTHR21568:SF0">
    <property type="entry name" value="TRNA PSEUDOURIDINE SYNTHASE PUS10"/>
    <property type="match status" value="1"/>
</dbReference>
<feature type="compositionally biased region" description="Low complexity" evidence="5">
    <location>
        <begin position="318"/>
        <end position="329"/>
    </location>
</feature>
<evidence type="ECO:0000256" key="2">
    <source>
        <dbReference type="ARBA" id="ARBA00012787"/>
    </source>
</evidence>
<feature type="compositionally biased region" description="Low complexity" evidence="5">
    <location>
        <begin position="47"/>
        <end position="59"/>
    </location>
</feature>
<dbReference type="InterPro" id="IPR039894">
    <property type="entry name" value="Pus10-like"/>
</dbReference>
<feature type="region of interest" description="Disordered" evidence="5">
    <location>
        <begin position="150"/>
        <end position="190"/>
    </location>
</feature>
<feature type="region of interest" description="Disordered" evidence="5">
    <location>
        <begin position="46"/>
        <end position="80"/>
    </location>
</feature>
<organism evidence="7 8">
    <name type="scientific">Ectocarpus siliculosus</name>
    <name type="common">Brown alga</name>
    <name type="synonym">Conferva siliculosa</name>
    <dbReference type="NCBI Taxonomy" id="2880"/>
    <lineage>
        <taxon>Eukaryota</taxon>
        <taxon>Sar</taxon>
        <taxon>Stramenopiles</taxon>
        <taxon>Ochrophyta</taxon>
        <taxon>PX clade</taxon>
        <taxon>Phaeophyceae</taxon>
        <taxon>Ectocarpales</taxon>
        <taxon>Ectocarpaceae</taxon>
        <taxon>Ectocarpus</taxon>
    </lineage>
</organism>
<evidence type="ECO:0000313" key="8">
    <source>
        <dbReference type="Proteomes" id="UP000002630"/>
    </source>
</evidence>
<feature type="compositionally biased region" description="Pro residues" evidence="5">
    <location>
        <begin position="64"/>
        <end position="74"/>
    </location>
</feature>
<keyword evidence="4" id="KW-0413">Isomerase</keyword>
<dbReference type="FunFam" id="3.30.70.3190:FF:000001">
    <property type="entry name" value="tRNA pseudouridine synthase Pus10"/>
    <property type="match status" value="1"/>
</dbReference>
<dbReference type="InterPro" id="IPR048741">
    <property type="entry name" value="Pus10-like_C"/>
</dbReference>
<name>D8LRA8_ECTSI</name>
<dbReference type="eggNOG" id="KOG2364">
    <property type="taxonomic scope" value="Eukaryota"/>
</dbReference>
<evidence type="ECO:0000256" key="1">
    <source>
        <dbReference type="ARBA" id="ARBA00009652"/>
    </source>
</evidence>
<dbReference type="Proteomes" id="UP000002630">
    <property type="component" value="Linkage Group LG16"/>
</dbReference>
<dbReference type="GO" id="GO:0160148">
    <property type="term" value="F:tRNA pseudouridine(55) synthase activity"/>
    <property type="evidence" value="ECO:0007669"/>
    <property type="project" value="UniProtKB-EC"/>
</dbReference>
<dbReference type="EC" id="5.4.99.25" evidence="2"/>
<gene>
    <name evidence="7" type="ORF">Esi_0064_0058</name>
</gene>
<evidence type="ECO:0000256" key="4">
    <source>
        <dbReference type="ARBA" id="ARBA00023235"/>
    </source>
</evidence>
<dbReference type="Pfam" id="PF21238">
    <property type="entry name" value="Pus10_C"/>
    <property type="match status" value="1"/>
</dbReference>
<accession>D8LRA8</accession>
<protein>
    <recommendedName>
        <fullName evidence="2">tRNA pseudouridine(55) synthase</fullName>
        <ecNumber evidence="2">5.4.99.25</ecNumber>
    </recommendedName>
</protein>
<dbReference type="PANTHER" id="PTHR21568">
    <property type="entry name" value="TRNA PSEUDOURIDINE SYNTHASE PUS10"/>
    <property type="match status" value="1"/>
</dbReference>
<reference evidence="7 8" key="1">
    <citation type="journal article" date="2010" name="Nature">
        <title>The Ectocarpus genome and the independent evolution of multicellularity in brown algae.</title>
        <authorList>
            <person name="Cock J.M."/>
            <person name="Sterck L."/>
            <person name="Rouze P."/>
            <person name="Scornet D."/>
            <person name="Allen A.E."/>
            <person name="Amoutzias G."/>
            <person name="Anthouard V."/>
            <person name="Artiguenave F."/>
            <person name="Aury J.M."/>
            <person name="Badger J.H."/>
            <person name="Beszteri B."/>
            <person name="Billiau K."/>
            <person name="Bonnet E."/>
            <person name="Bothwell J.H."/>
            <person name="Bowler C."/>
            <person name="Boyen C."/>
            <person name="Brownlee C."/>
            <person name="Carrano C.J."/>
            <person name="Charrier B."/>
            <person name="Cho G.Y."/>
            <person name="Coelho S.M."/>
            <person name="Collen J."/>
            <person name="Corre E."/>
            <person name="Da Silva C."/>
            <person name="Delage L."/>
            <person name="Delaroque N."/>
            <person name="Dittami S.M."/>
            <person name="Doulbeau S."/>
            <person name="Elias M."/>
            <person name="Farnham G."/>
            <person name="Gachon C.M."/>
            <person name="Gschloessl B."/>
            <person name="Heesch S."/>
            <person name="Jabbari K."/>
            <person name="Jubin C."/>
            <person name="Kawai H."/>
            <person name="Kimura K."/>
            <person name="Kloareg B."/>
            <person name="Kupper F.C."/>
            <person name="Lang D."/>
            <person name="Le Bail A."/>
            <person name="Leblanc C."/>
            <person name="Lerouge P."/>
            <person name="Lohr M."/>
            <person name="Lopez P.J."/>
            <person name="Martens C."/>
            <person name="Maumus F."/>
            <person name="Michel G."/>
            <person name="Miranda-Saavedra D."/>
            <person name="Morales J."/>
            <person name="Moreau H."/>
            <person name="Motomura T."/>
            <person name="Nagasato C."/>
            <person name="Napoli C.A."/>
            <person name="Nelson D.R."/>
            <person name="Nyvall-Collen P."/>
            <person name="Peters A.F."/>
            <person name="Pommier C."/>
            <person name="Potin P."/>
            <person name="Poulain J."/>
            <person name="Quesneville H."/>
            <person name="Read B."/>
            <person name="Rensing S.A."/>
            <person name="Ritter A."/>
            <person name="Rousvoal S."/>
            <person name="Samanta M."/>
            <person name="Samson G."/>
            <person name="Schroeder D.C."/>
            <person name="Segurens B."/>
            <person name="Strittmatter M."/>
            <person name="Tonon T."/>
            <person name="Tregear J.W."/>
            <person name="Valentin K."/>
            <person name="von Dassow P."/>
            <person name="Yamagishi T."/>
            <person name="Van de Peer Y."/>
            <person name="Wincker P."/>
        </authorList>
    </citation>
    <scope>NUCLEOTIDE SEQUENCE [LARGE SCALE GENOMIC DNA]</scope>
    <source>
        <strain evidence="8">Ec32 / CCAP1310/4</strain>
    </source>
</reference>
<keyword evidence="3" id="KW-0819">tRNA processing</keyword>
<dbReference type="InParanoid" id="D8LRA8"/>
<sequence>MAEAIVECVTTRGYTVTSFGVTAAVPACLAVRNAAFLEAGLGGCDLSPKPSHQQQQSSPDEPEPPAAATPPPAPTRAGQISRQAVVPVKEALKIGLAHVLKAHLQTRQEEAAAVAAVTAAVVTVDHQDSDFMVEVTARAPEADAHAATALLGGPAPSRSGAGKPPRGWPAGGGRWAKKRQRREQQRNPGLTVGAVKKGLNEMDDAGRERMRRWVQGLIEERRTGGGIEEGIEEEPVASIGGATRAGDSSSGGGAVEVVGGGDGVVDAEPKDSTGQAVDGVTPVSGTVAGGDAREGSPAAIPAEAPVVRAAGPPPPSATPSDASTHPTSAGAEALCEVAIRRKPIHFWGRYTKLSRSVPQTPWFKGFYSVQEAVSEPFQAFSGCVEGLLHGAGREDVDVRMLGKGRPFCLELVDSLRSVDEIAARLPSLADAVNTAGGVKNAGGGVAVSRLQVSGPGELPSDVQAVGEGKRKHYRCVVWVSRPVGKEELVKALCEDAPEELVVQQATPIRVLHRRTLLDRPRSIFGMRAEWINEHFFQLELATSAGTYIKEFVHGDLGRTVPSIGSLLDCRADILQLDVTNVEDRWSAAEDV</sequence>
<dbReference type="OrthoDB" id="271937at2759"/>
<dbReference type="Gene3D" id="3.30.70.3190">
    <property type="match status" value="1"/>
</dbReference>